<dbReference type="EMBL" id="CP048994">
    <property type="protein sequence ID" value="QID81449.1"/>
    <property type="molecule type" value="Genomic_DNA"/>
</dbReference>
<dbReference type="Proteomes" id="UP000501346">
    <property type="component" value="Chromosome ScXIII"/>
</dbReference>
<protein>
    <recommendedName>
        <fullName evidence="3">Conserved oligomeric Golgi complex subunit 8</fullName>
    </recommendedName>
    <alternativeName>
        <fullName evidence="8">Component of oligomeric Golgi complex 8</fullName>
    </alternativeName>
</protein>
<comment type="subcellular location">
    <subcellularLocation>
        <location evidence="1">Golgi apparatus membrane</location>
        <topology evidence="1">Peripheral membrane protein</topology>
    </subcellularLocation>
</comment>
<evidence type="ECO:0000256" key="3">
    <source>
        <dbReference type="ARBA" id="ARBA00020983"/>
    </source>
</evidence>
<gene>
    <name evidence="10" type="primary">COG8_1</name>
    <name evidence="10" type="ORF">GRS66_003825</name>
</gene>
<keyword evidence="5" id="KW-0653">Protein transport</keyword>
<dbReference type="OrthoDB" id="1661054at2759"/>
<dbReference type="Pfam" id="PF04124">
    <property type="entry name" value="Dor1"/>
    <property type="match status" value="1"/>
</dbReference>
<keyword evidence="11" id="KW-1185">Reference proteome</keyword>
<evidence type="ECO:0000256" key="6">
    <source>
        <dbReference type="ARBA" id="ARBA00023034"/>
    </source>
</evidence>
<evidence type="ECO:0000256" key="2">
    <source>
        <dbReference type="ARBA" id="ARBA00006419"/>
    </source>
</evidence>
<name>A0A6C1DXG8_SACPS</name>
<accession>A0A6C1DXG8</accession>
<organism evidence="10 11">
    <name type="scientific">Saccharomyces pastorianus</name>
    <name type="common">Lager yeast</name>
    <name type="synonym">Saccharomyces cerevisiae x Saccharomyces eubayanus</name>
    <dbReference type="NCBI Taxonomy" id="27292"/>
    <lineage>
        <taxon>Eukaryota</taxon>
        <taxon>Fungi</taxon>
        <taxon>Dikarya</taxon>
        <taxon>Ascomycota</taxon>
        <taxon>Saccharomycotina</taxon>
        <taxon>Saccharomycetes</taxon>
        <taxon>Saccharomycetales</taxon>
        <taxon>Saccharomycetaceae</taxon>
        <taxon>Saccharomyces</taxon>
    </lineage>
</organism>
<keyword evidence="6" id="KW-0333">Golgi apparatus</keyword>
<dbReference type="GO" id="GO:0006891">
    <property type="term" value="P:intra-Golgi vesicle-mediated transport"/>
    <property type="evidence" value="ECO:0007669"/>
    <property type="project" value="TreeGrafter"/>
</dbReference>
<dbReference type="PANTHER" id="PTHR21311:SF0">
    <property type="entry name" value="CONSERVED OLIGOMERIC GOLGI COMPLEX SUBUNIT 8"/>
    <property type="match status" value="1"/>
</dbReference>
<feature type="compositionally biased region" description="Basic and acidic residues" evidence="9">
    <location>
        <begin position="480"/>
        <end position="491"/>
    </location>
</feature>
<feature type="compositionally biased region" description="Basic and acidic residues" evidence="9">
    <location>
        <begin position="406"/>
        <end position="466"/>
    </location>
</feature>
<proteinExistence type="inferred from homology"/>
<evidence type="ECO:0000256" key="8">
    <source>
        <dbReference type="ARBA" id="ARBA00031347"/>
    </source>
</evidence>
<reference evidence="10 11" key="1">
    <citation type="journal article" date="2019" name="BMC Genomics">
        <title>Chromosome level assembly and comparative genome analysis confirm lager-brewing yeasts originated from a single hybridization.</title>
        <authorList>
            <person name="Salazar A.N."/>
            <person name="Gorter de Vries A.R."/>
            <person name="van den Broek M."/>
            <person name="Brouwers N."/>
            <person name="de la Torre Cortes P."/>
            <person name="Kuijpers N.G.A."/>
            <person name="Daran J.G."/>
            <person name="Abeel T."/>
        </authorList>
    </citation>
    <scope>NUCLEOTIDE SEQUENCE [LARGE SCALE GENOMIC DNA]</scope>
    <source>
        <strain evidence="10 11">CBS 1483</strain>
    </source>
</reference>
<dbReference type="PANTHER" id="PTHR21311">
    <property type="entry name" value="CONSERVED OLIGOMERIC GOLGI COMPLEX COMPONENT 8"/>
    <property type="match status" value="1"/>
</dbReference>
<evidence type="ECO:0000256" key="7">
    <source>
        <dbReference type="ARBA" id="ARBA00023136"/>
    </source>
</evidence>
<feature type="compositionally biased region" description="Basic and acidic residues" evidence="9">
    <location>
        <begin position="375"/>
        <end position="394"/>
    </location>
</feature>
<dbReference type="InterPro" id="IPR007255">
    <property type="entry name" value="COG8"/>
</dbReference>
<evidence type="ECO:0000256" key="9">
    <source>
        <dbReference type="SAM" id="MobiDB-lite"/>
    </source>
</evidence>
<evidence type="ECO:0000313" key="11">
    <source>
        <dbReference type="Proteomes" id="UP000501346"/>
    </source>
</evidence>
<keyword evidence="7" id="KW-0472">Membrane</keyword>
<keyword evidence="4" id="KW-0813">Transport</keyword>
<dbReference type="GO" id="GO:0017119">
    <property type="term" value="C:Golgi transport complex"/>
    <property type="evidence" value="ECO:0007669"/>
    <property type="project" value="InterPro"/>
</dbReference>
<sequence>MELILNSLISDDLTEEQKRLSLDFLQDILQSNTKDYESYFSSRAVPGSITEDIAEIDAELSALDRKIRKTLLDNKSQIIGNILENDDRAQLDDIAKSLEQLWELDTNINKAADRNVTNDDINNESVSIDDFLEDDKEDNDTGRIMTTESNNMARKKKEDEFHKALSRLRNRISTKEDDKDDIRSDTLVTVLENLDSITDLMELPFLARTCIRTGHYQEAVMLYTHTTSLRSRFPGSTIVDEVCEKVLNEISTTMLSGLVKLLSTNVSVNSLKKILQYLNSIPPFDGKTNKSLLSVFLAMRYKFITDEIASYPLDVVSSNESLIEMMVKRKIEVLREHVYMSLNVFLKSFLYDTNDLEIPFPEELESTVLRINGTNEEKEIEEKEKETKKEEYQKQDSVANNEEDVTENKSIEDVQEEVQGKVEGEDDGAERKTENEIENETVNKTEDKAEKEKEEEVNTKDNKAEKEEEEINKVEVTPEEPSKSIDNKAEKEEEEINKVEVTPEEPSKKIRTSKRENKIPTNAVMLQFVDKCITYVLKDLTRGLNSIKLSDSVCLQLVYCSFRLCDLNRNYHHLFLKKINDTSLFTTEQLARAIDKRAELASKYIYS</sequence>
<dbReference type="GO" id="GO:0000139">
    <property type="term" value="C:Golgi membrane"/>
    <property type="evidence" value="ECO:0007669"/>
    <property type="project" value="UniProtKB-SubCell"/>
</dbReference>
<evidence type="ECO:0000256" key="5">
    <source>
        <dbReference type="ARBA" id="ARBA00022927"/>
    </source>
</evidence>
<evidence type="ECO:0000256" key="1">
    <source>
        <dbReference type="ARBA" id="ARBA00004395"/>
    </source>
</evidence>
<evidence type="ECO:0000313" key="10">
    <source>
        <dbReference type="EMBL" id="QID81449.1"/>
    </source>
</evidence>
<dbReference type="GO" id="GO:0032258">
    <property type="term" value="P:cytoplasm to vacuole targeting by the Cvt pathway"/>
    <property type="evidence" value="ECO:0007669"/>
    <property type="project" value="TreeGrafter"/>
</dbReference>
<evidence type="ECO:0000256" key="4">
    <source>
        <dbReference type="ARBA" id="ARBA00022448"/>
    </source>
</evidence>
<dbReference type="AlphaFoldDB" id="A0A6C1DXG8"/>
<feature type="compositionally biased region" description="Basic and acidic residues" evidence="9">
    <location>
        <begin position="505"/>
        <end position="514"/>
    </location>
</feature>
<feature type="region of interest" description="Disordered" evidence="9">
    <location>
        <begin position="375"/>
        <end position="514"/>
    </location>
</feature>
<comment type="similarity">
    <text evidence="2">Belongs to the COG8 family.</text>
</comment>